<protein>
    <submittedName>
        <fullName evidence="2">Uncharacterized protein</fullName>
    </submittedName>
</protein>
<reference evidence="2 3" key="1">
    <citation type="submission" date="2019-04" db="EMBL/GenBank/DDBJ databases">
        <title>Microbes associate with the intestines of laboratory mice.</title>
        <authorList>
            <person name="Navarre W."/>
            <person name="Wong E."/>
            <person name="Huang K.C."/>
            <person name="Tropini C."/>
            <person name="Ng K."/>
            <person name="Yu B."/>
        </authorList>
    </citation>
    <scope>NUCLEOTIDE SEQUENCE [LARGE SCALE GENOMIC DNA]</scope>
    <source>
        <strain evidence="2 3">NM80_B27</strain>
    </source>
</reference>
<dbReference type="RefSeq" id="WP_136432674.1">
    <property type="nucleotide sequence ID" value="NZ_CAOKMQ010000004.1"/>
</dbReference>
<comment type="caution">
    <text evidence="2">The sequence shown here is derived from an EMBL/GenBank/DDBJ whole genome shotgun (WGS) entry which is preliminary data.</text>
</comment>
<evidence type="ECO:0000313" key="3">
    <source>
        <dbReference type="Proteomes" id="UP000308978"/>
    </source>
</evidence>
<accession>A0A4V3WVA4</accession>
<dbReference type="AlphaFoldDB" id="A0A4V3WVA4"/>
<feature type="transmembrane region" description="Helical" evidence="1">
    <location>
        <begin position="25"/>
        <end position="45"/>
    </location>
</feature>
<name>A0A4V3WVA4_9ACTN</name>
<feature type="transmembrane region" description="Helical" evidence="1">
    <location>
        <begin position="108"/>
        <end position="129"/>
    </location>
</feature>
<proteinExistence type="predicted"/>
<evidence type="ECO:0000313" key="2">
    <source>
        <dbReference type="EMBL" id="THG38977.1"/>
    </source>
</evidence>
<organism evidence="2 3">
    <name type="scientific">Adlercreutzia caecimuris</name>
    <dbReference type="NCBI Taxonomy" id="671266"/>
    <lineage>
        <taxon>Bacteria</taxon>
        <taxon>Bacillati</taxon>
        <taxon>Actinomycetota</taxon>
        <taxon>Coriobacteriia</taxon>
        <taxon>Eggerthellales</taxon>
        <taxon>Eggerthellaceae</taxon>
        <taxon>Adlercreutzia</taxon>
    </lineage>
</organism>
<gene>
    <name evidence="2" type="ORF">E5986_01430</name>
</gene>
<sequence length="187" mass="20730">MNLVKRWNEYMGPKDERLEAVSNRYAKVGFMILLFGSAICCYYGMMLDQVALTTDTALVTAVGERLVDPIQLQFGVIVVACFVSLYLETRSGITSDRMRLAAVDKVPWDYVAVLSVLTGALLFVLTTGLRIAAEVQIVGVENVTWAGDVAMGVVYFVMGFGLAMGFVGLQFHSAIKRRQELERELEE</sequence>
<evidence type="ECO:0000256" key="1">
    <source>
        <dbReference type="SAM" id="Phobius"/>
    </source>
</evidence>
<dbReference type="Proteomes" id="UP000308978">
    <property type="component" value="Unassembled WGS sequence"/>
</dbReference>
<keyword evidence="1" id="KW-0472">Membrane</keyword>
<keyword evidence="1" id="KW-0812">Transmembrane</keyword>
<keyword evidence="1" id="KW-1133">Transmembrane helix</keyword>
<feature type="transmembrane region" description="Helical" evidence="1">
    <location>
        <begin position="70"/>
        <end position="87"/>
    </location>
</feature>
<feature type="transmembrane region" description="Helical" evidence="1">
    <location>
        <begin position="149"/>
        <end position="169"/>
    </location>
</feature>
<dbReference type="EMBL" id="SSTJ01000001">
    <property type="protein sequence ID" value="THG38977.1"/>
    <property type="molecule type" value="Genomic_DNA"/>
</dbReference>